<dbReference type="PANTHER" id="PTHR36840:SF1">
    <property type="entry name" value="BLL5714 PROTEIN"/>
    <property type="match status" value="1"/>
</dbReference>
<sequence>MSDSINKDRDSLTRPLTTTEPSPHDHRSYFAATQELVSSHHGKRFVQLSPTCSVEVEIIYDKPYCFWQHPEIRQTWNEKEIQGELEVSATWDELFFDLVIVASIGQIAAVLRWNEGGEEEEGRRMLLGGGGEEENEEFVSKANKVMNFCLCFLSVYSIWAKVTGFNARFKVNSISHTLRLIFKMAAIAGMGANALPDCSSLSQFFAFAAFAWGMEALSHLEVVHMCLTNAKHSSHLVQNTFFFVVELVNVIVYICLSCFAARSESVGSIYTVWLIFFCFGSTMTPTLWAMFLAKTTRRLRLLKFNPRENSLPMNVQYVTERFGLFQIIVIGETVIAGSAGFQDFANNESHQQIACIMSLVLAVLTKLLYYELQAEQKKHALRRSKTAGIVYSLSHAVLFCSLAAMGSLLHDVSAAHEWDSTQRAMFPVFSSLFLFSISILSLSHEGVGRGLRVLKKEVRVGIRISFSAVLMLLGIIDFMSHSFTDCEHIGIVVGLFSLDFAVEFYGSKFSKIKCGCSETAERPCLQRIVSEQIALKREQSAINPISTPSIDSSRISSIDGSIDSVSDASFSHQTH</sequence>
<reference evidence="4" key="1">
    <citation type="journal article" date="2023" name="Commun. Biol.">
        <title>Genome analysis of Parmales, the sister group of diatoms, reveals the evolutionary specialization of diatoms from phago-mixotrophs to photoautotrophs.</title>
        <authorList>
            <person name="Ban H."/>
            <person name="Sato S."/>
            <person name="Yoshikawa S."/>
            <person name="Yamada K."/>
            <person name="Nakamura Y."/>
            <person name="Ichinomiya M."/>
            <person name="Sato N."/>
            <person name="Blanc-Mathieu R."/>
            <person name="Endo H."/>
            <person name="Kuwata A."/>
            <person name="Ogata H."/>
        </authorList>
    </citation>
    <scope>NUCLEOTIDE SEQUENCE [LARGE SCALE GENOMIC DNA]</scope>
</reference>
<proteinExistence type="predicted"/>
<dbReference type="OrthoDB" id="191995at2759"/>
<dbReference type="PANTHER" id="PTHR36840">
    <property type="entry name" value="BLL5714 PROTEIN"/>
    <property type="match status" value="1"/>
</dbReference>
<dbReference type="EMBL" id="BRYA01000137">
    <property type="protein sequence ID" value="GMI40849.1"/>
    <property type="molecule type" value="Genomic_DNA"/>
</dbReference>
<feature type="transmembrane region" description="Helical" evidence="2">
    <location>
        <begin position="322"/>
        <end position="339"/>
    </location>
</feature>
<gene>
    <name evidence="3" type="ORF">TrCOL_g11038</name>
</gene>
<feature type="compositionally biased region" description="Basic and acidic residues" evidence="1">
    <location>
        <begin position="1"/>
        <end position="12"/>
    </location>
</feature>
<evidence type="ECO:0000256" key="2">
    <source>
        <dbReference type="SAM" id="Phobius"/>
    </source>
</evidence>
<feature type="region of interest" description="Disordered" evidence="1">
    <location>
        <begin position="1"/>
        <end position="25"/>
    </location>
</feature>
<keyword evidence="2" id="KW-1133">Transmembrane helix</keyword>
<evidence type="ECO:0000313" key="4">
    <source>
        <dbReference type="Proteomes" id="UP001165065"/>
    </source>
</evidence>
<keyword evidence="2" id="KW-0472">Membrane</keyword>
<feature type="transmembrane region" description="Helical" evidence="2">
    <location>
        <begin position="241"/>
        <end position="262"/>
    </location>
</feature>
<feature type="transmembrane region" description="Helical" evidence="2">
    <location>
        <begin position="351"/>
        <end position="369"/>
    </location>
</feature>
<protein>
    <submittedName>
        <fullName evidence="3">Uncharacterized protein</fullName>
    </submittedName>
</protein>
<feature type="transmembrane region" description="Helical" evidence="2">
    <location>
        <begin position="424"/>
        <end position="443"/>
    </location>
</feature>
<dbReference type="Pfam" id="PF06772">
    <property type="entry name" value="LtrA"/>
    <property type="match status" value="1"/>
</dbReference>
<feature type="transmembrane region" description="Helical" evidence="2">
    <location>
        <begin position="389"/>
        <end position="409"/>
    </location>
</feature>
<organism evidence="3 4">
    <name type="scientific">Triparma columacea</name>
    <dbReference type="NCBI Taxonomy" id="722753"/>
    <lineage>
        <taxon>Eukaryota</taxon>
        <taxon>Sar</taxon>
        <taxon>Stramenopiles</taxon>
        <taxon>Ochrophyta</taxon>
        <taxon>Bolidophyceae</taxon>
        <taxon>Parmales</taxon>
        <taxon>Triparmaceae</taxon>
        <taxon>Triparma</taxon>
    </lineage>
</organism>
<feature type="transmembrane region" description="Helical" evidence="2">
    <location>
        <begin position="489"/>
        <end position="506"/>
    </location>
</feature>
<evidence type="ECO:0000313" key="3">
    <source>
        <dbReference type="EMBL" id="GMI40849.1"/>
    </source>
</evidence>
<dbReference type="Proteomes" id="UP001165065">
    <property type="component" value="Unassembled WGS sequence"/>
</dbReference>
<dbReference type="AlphaFoldDB" id="A0A9W7GC41"/>
<keyword evidence="4" id="KW-1185">Reference proteome</keyword>
<name>A0A9W7GC41_9STRA</name>
<accession>A0A9W7GC41</accession>
<feature type="transmembrane region" description="Helical" evidence="2">
    <location>
        <begin position="464"/>
        <end position="483"/>
    </location>
</feature>
<comment type="caution">
    <text evidence="3">The sequence shown here is derived from an EMBL/GenBank/DDBJ whole genome shotgun (WGS) entry which is preliminary data.</text>
</comment>
<keyword evidence="2" id="KW-0812">Transmembrane</keyword>
<feature type="transmembrane region" description="Helical" evidence="2">
    <location>
        <begin position="268"/>
        <end position="293"/>
    </location>
</feature>
<dbReference type="InterPro" id="IPR010640">
    <property type="entry name" value="Low_temperature_requirement_A"/>
</dbReference>
<evidence type="ECO:0000256" key="1">
    <source>
        <dbReference type="SAM" id="MobiDB-lite"/>
    </source>
</evidence>